<dbReference type="PANTHER" id="PTHR41368">
    <property type="entry name" value="PROTEIN YGHO"/>
    <property type="match status" value="1"/>
</dbReference>
<dbReference type="EMBL" id="GL945017">
    <property type="protein sequence ID" value="EGN57392.1"/>
    <property type="molecule type" value="Genomic_DNA"/>
</dbReference>
<dbReference type="STRING" id="688246.Premu_1994"/>
<dbReference type="InterPro" id="IPR039968">
    <property type="entry name" value="BcerS-like"/>
</dbReference>
<organism evidence="1 2">
    <name type="scientific">Hallella multisaccharivorax DSM 17128</name>
    <dbReference type="NCBI Taxonomy" id="688246"/>
    <lineage>
        <taxon>Bacteria</taxon>
        <taxon>Pseudomonadati</taxon>
        <taxon>Bacteroidota</taxon>
        <taxon>Bacteroidia</taxon>
        <taxon>Bacteroidales</taxon>
        <taxon>Prevotellaceae</taxon>
        <taxon>Hallella</taxon>
    </lineage>
</organism>
<keyword evidence="2" id="KW-1185">Reference proteome</keyword>
<evidence type="ECO:0008006" key="3">
    <source>
        <dbReference type="Google" id="ProtNLM"/>
    </source>
</evidence>
<evidence type="ECO:0000313" key="1">
    <source>
        <dbReference type="EMBL" id="EGN57392.1"/>
    </source>
</evidence>
<accession>F8N776</accession>
<dbReference type="PANTHER" id="PTHR41368:SF1">
    <property type="entry name" value="PROTEIN YGHO"/>
    <property type="match status" value="1"/>
</dbReference>
<proteinExistence type="predicted"/>
<dbReference type="AlphaFoldDB" id="F8N776"/>
<dbReference type="OrthoDB" id="9806005at2"/>
<dbReference type="SUPFAM" id="SSF55729">
    <property type="entry name" value="Acyl-CoA N-acyltransferases (Nat)"/>
    <property type="match status" value="1"/>
</dbReference>
<dbReference type="eggNOG" id="COG0456">
    <property type="taxonomic scope" value="Bacteria"/>
</dbReference>
<dbReference type="Gene3D" id="3.40.630.30">
    <property type="match status" value="1"/>
</dbReference>
<dbReference type="InterPro" id="IPR016181">
    <property type="entry name" value="Acyl_CoA_acyltransferase"/>
</dbReference>
<reference evidence="2" key="1">
    <citation type="journal article" date="2011" name="Stand. Genomic Sci.">
        <title>Non-contiguous finished genome sequence of the opportunistic oral pathogen Prevotella multisaccharivorax type strain (PPPA20).</title>
        <authorList>
            <person name="Pati A."/>
            <person name="Gronow S."/>
            <person name="Lu M."/>
            <person name="Lapidus A."/>
            <person name="Nolan M."/>
            <person name="Lucas S."/>
            <person name="Hammon N."/>
            <person name="Deshpande S."/>
            <person name="Cheng J.F."/>
            <person name="Tapia R."/>
            <person name="Han C."/>
            <person name="Goodwin L."/>
            <person name="Pitluck S."/>
            <person name="Liolios K."/>
            <person name="Pagani I."/>
            <person name="Mavromatis K."/>
            <person name="Mikhailova N."/>
            <person name="Huntemann M."/>
            <person name="Chen A."/>
            <person name="Palaniappan K."/>
            <person name="Land M."/>
            <person name="Hauser L."/>
            <person name="Detter J.C."/>
            <person name="Brambilla E.M."/>
            <person name="Rohde M."/>
            <person name="Goker M."/>
            <person name="Woyke T."/>
            <person name="Bristow J."/>
            <person name="Eisen J.A."/>
            <person name="Markowitz V."/>
            <person name="Hugenholtz P."/>
            <person name="Kyrpides N.C."/>
            <person name="Klenk H.P."/>
            <person name="Ivanova N."/>
        </authorList>
    </citation>
    <scope>NUCLEOTIDE SEQUENCE [LARGE SCALE GENOMIC DNA]</scope>
    <source>
        <strain evidence="2">DSM 17128</strain>
    </source>
</reference>
<evidence type="ECO:0000313" key="2">
    <source>
        <dbReference type="Proteomes" id="UP000002772"/>
    </source>
</evidence>
<name>F8N776_9BACT</name>
<dbReference type="RefSeq" id="WP_007574920.1">
    <property type="nucleotide sequence ID" value="NZ_BPTS01000002.1"/>
</dbReference>
<protein>
    <recommendedName>
        <fullName evidence="3">N-acetyltransferase domain-containing protein</fullName>
    </recommendedName>
</protein>
<dbReference type="Proteomes" id="UP000002772">
    <property type="component" value="Unassembled WGS sequence"/>
</dbReference>
<sequence>MSLNSTIEIVKVETDRQLKAFVDFYYDLYRACPNAVPYLYLAEKLTLKPSSNPAFAFCEAQCFLAMIDGKPAGRVVAIINRRANEHWKRKMVRFGWFDFVDDPAVSEALLDAVARWGKERGMTEIAGPFGFEDMDREGMLVEGFEHLSTMYVNYNYDYYPRHMERLGFKKDNDYVEYRVKVPEETPAKFAKTAEFIEKRYHLEPRKYNYHDMTKGGKARELFNILNITYRDLYGYSQLSDDQIDTITNNYIKLADLNLVTCVVDTEKNDKMVGFGVSFPSFSEALRRTHDGHLLPFGWWRLLRVLKWHKTPEVDLLLIGVLSEYRMKGANAIIFNDLISWYHRYGFQYAVTGPQMETNKGVLSQWRYLDSEEIRRHRIYVKPII</sequence>
<gene>
    <name evidence="1" type="ORF">Premu_1994</name>
</gene>
<dbReference type="HOGENOM" id="CLU_053649_0_0_10"/>